<dbReference type="GO" id="GO:0010833">
    <property type="term" value="P:telomere maintenance via telomere lengthening"/>
    <property type="evidence" value="ECO:0007669"/>
    <property type="project" value="TreeGrafter"/>
</dbReference>
<evidence type="ECO:0000256" key="5">
    <source>
        <dbReference type="ARBA" id="ARBA00022454"/>
    </source>
</evidence>
<feature type="region of interest" description="Disordered" evidence="9">
    <location>
        <begin position="665"/>
        <end position="697"/>
    </location>
</feature>
<evidence type="ECO:0000256" key="2">
    <source>
        <dbReference type="ARBA" id="ARBA00004574"/>
    </source>
</evidence>
<dbReference type="Proteomes" id="UP001153269">
    <property type="component" value="Unassembled WGS sequence"/>
</dbReference>
<dbReference type="EMBL" id="CADEAL010001116">
    <property type="protein sequence ID" value="CAB1429269.1"/>
    <property type="molecule type" value="Genomic_DNA"/>
</dbReference>
<comment type="similarity">
    <text evidence="3">Belongs to the CTC1 family.</text>
</comment>
<dbReference type="AlphaFoldDB" id="A0A9N7UFE1"/>
<dbReference type="PANTHER" id="PTHR14865:SF2">
    <property type="entry name" value="CST COMPLEX SUBUNIT CTC1"/>
    <property type="match status" value="1"/>
</dbReference>
<dbReference type="GO" id="GO:0045740">
    <property type="term" value="P:positive regulation of DNA replication"/>
    <property type="evidence" value="ECO:0007669"/>
    <property type="project" value="TreeGrafter"/>
</dbReference>
<gene>
    <name evidence="10" type="ORF">PLEPLA_LOCUS17245</name>
</gene>
<evidence type="ECO:0000256" key="6">
    <source>
        <dbReference type="ARBA" id="ARBA00022895"/>
    </source>
</evidence>
<dbReference type="InterPro" id="IPR029156">
    <property type="entry name" value="CTC1"/>
</dbReference>
<evidence type="ECO:0000256" key="3">
    <source>
        <dbReference type="ARBA" id="ARBA00006332"/>
    </source>
</evidence>
<organism evidence="10 11">
    <name type="scientific">Pleuronectes platessa</name>
    <name type="common">European plaice</name>
    <dbReference type="NCBI Taxonomy" id="8262"/>
    <lineage>
        <taxon>Eukaryota</taxon>
        <taxon>Metazoa</taxon>
        <taxon>Chordata</taxon>
        <taxon>Craniata</taxon>
        <taxon>Vertebrata</taxon>
        <taxon>Euteleostomi</taxon>
        <taxon>Actinopterygii</taxon>
        <taxon>Neopterygii</taxon>
        <taxon>Teleostei</taxon>
        <taxon>Neoteleostei</taxon>
        <taxon>Acanthomorphata</taxon>
        <taxon>Carangaria</taxon>
        <taxon>Pleuronectiformes</taxon>
        <taxon>Pleuronectoidei</taxon>
        <taxon>Pleuronectidae</taxon>
        <taxon>Pleuronectes</taxon>
    </lineage>
</organism>
<keyword evidence="8" id="KW-0539">Nucleus</keyword>
<dbReference type="GO" id="GO:1990879">
    <property type="term" value="C:CST complex"/>
    <property type="evidence" value="ECO:0007669"/>
    <property type="project" value="TreeGrafter"/>
</dbReference>
<evidence type="ECO:0000313" key="10">
    <source>
        <dbReference type="EMBL" id="CAB1429269.1"/>
    </source>
</evidence>
<protein>
    <recommendedName>
        <fullName evidence="4">CST complex subunit CTC1</fullName>
    </recommendedName>
</protein>
<comment type="caution">
    <text evidence="10">The sequence shown here is derived from an EMBL/GenBank/DDBJ whole genome shotgun (WGS) entry which is preliminary data.</text>
</comment>
<reference evidence="10" key="1">
    <citation type="submission" date="2020-03" db="EMBL/GenBank/DDBJ databases">
        <authorList>
            <person name="Weist P."/>
        </authorList>
    </citation>
    <scope>NUCLEOTIDE SEQUENCE</scope>
</reference>
<name>A0A9N7UFE1_PLEPL</name>
<proteinExistence type="inferred from homology"/>
<keyword evidence="6" id="KW-0779">Telomere</keyword>
<keyword evidence="7" id="KW-0238">DNA-binding</keyword>
<accession>A0A9N7UFE1</accession>
<evidence type="ECO:0000256" key="7">
    <source>
        <dbReference type="ARBA" id="ARBA00023125"/>
    </source>
</evidence>
<dbReference type="GO" id="GO:0042162">
    <property type="term" value="F:telomeric DNA binding"/>
    <property type="evidence" value="ECO:0007669"/>
    <property type="project" value="TreeGrafter"/>
</dbReference>
<evidence type="ECO:0000256" key="9">
    <source>
        <dbReference type="SAM" id="MobiDB-lite"/>
    </source>
</evidence>
<dbReference type="GO" id="GO:0003697">
    <property type="term" value="F:single-stranded DNA binding"/>
    <property type="evidence" value="ECO:0007669"/>
    <property type="project" value="InterPro"/>
</dbReference>
<dbReference type="InterPro" id="IPR042617">
    <property type="entry name" value="CTC1-like"/>
</dbReference>
<dbReference type="PANTHER" id="PTHR14865">
    <property type="entry name" value="CST COMPLEX SUBUNIT CTC1"/>
    <property type="match status" value="1"/>
</dbReference>
<comment type="subcellular location">
    <subcellularLocation>
        <location evidence="2">Chromosome</location>
        <location evidence="2">Telomere</location>
    </subcellularLocation>
    <subcellularLocation>
        <location evidence="1">Nucleus</location>
    </subcellularLocation>
</comment>
<evidence type="ECO:0000256" key="4">
    <source>
        <dbReference type="ARBA" id="ARBA00016175"/>
    </source>
</evidence>
<sequence length="1145" mass="126678">MNSEQLFVELMHARGDSEASWLKHVLSFVSQQVCPLLTEPAPAAADDLSTGAVLSDVCVSLSVCVVKTLQEITSVTHTLPVSYRLVSVSELVSQQHLACVSHLSWSTNQERAWAREAELSLPGIKALPRVNLLLIGCLREGRGGEWRLMNSSGSVRCEFLSLSPHWLNQLVFLPHWSYIPHNALGQAEAGGYVEQWGVREAAALLHIRVPGQRASVCGQVGSVCPLLVVAGTTFFCFTLTEERHTVSVLVKESSRLWWSPCVCVDTPPSLICHTDDDVSEEAESEGESGRSLKQARVISYQGIVTEVVSEGAGLYVIDRKVGLCLAYQPTRRRSLRAGDSVELHNVHFLYRPCPDFLPSMLCTCLRSSIRVTSFSRGGGCPPDTTCPGDGALPRLLLETNRGVSEYLWTCHLSSRLSHSLVPSVLKQQQCVCVLSWKLMELMWGRERGRVRRRDIYSEMLDESHTCPVTQYSVDPAVPQYVSVSELVLSLQSGCWSSVSLRSLLPLDGSSLTSSEINAALAWSFWTQRSDPRDDLHIGDTLRQRPLLLVGILELPSQMSESKQALQLRDGTAAVTCIVTETSEEEEGGQRAAFNTAWIGCLVCVHQFTMVTERFLQSDFPSCQHLDQEQFITHKHCRVYLQFSLDHLHILSPSVSMMTLLRQRGVASAGEEEEEEKEEGRKRRKKRREEADAPPSASSVSIVFRVEQKGGLAWRNMGDEGGGVVLDFTVRVDVIGPVVSWGRDPKNVQVTDREIKREEEKVVLVFSGVSARWFPLLQPGCYYRLVAANAQDPSVLIGCDGSGRSGMELHTDSTLQIQSDWRVHTLTRPLQLHTCRQPLSPTVLSVSDVLDCSSELVCFQGLVCDRISLNNRTSECGHTRTNTGVRLTMCDRGGRSLKVYLDLSHTPYPPGLLPGNTLRLSAFQRRLSRTGGVYCSMLPVSCLSVVSLGDSRSAPLPPAPIMHLGPWALSGEQSGSVGQVKGHVVCFLFVQLQWSCSLCGSLYSQACSSSQCRSTTSVFQSKAKLVIDDGTGEAHVWFSGALVRPLLGLADSQWEGLQRALRVKGHIRVYPHGRSMVCDEDDPLLHFLSAVCSSDVVCRPLTLTCRKHNNQRPEERRRFSRGDRDFMTRMTPPLQLTCLTVTPDVT</sequence>
<dbReference type="Pfam" id="PF15489">
    <property type="entry name" value="CTC1"/>
    <property type="match status" value="2"/>
</dbReference>
<evidence type="ECO:0000313" key="11">
    <source>
        <dbReference type="Proteomes" id="UP001153269"/>
    </source>
</evidence>
<evidence type="ECO:0000256" key="1">
    <source>
        <dbReference type="ARBA" id="ARBA00004123"/>
    </source>
</evidence>
<keyword evidence="5" id="KW-0158">Chromosome</keyword>
<evidence type="ECO:0000256" key="8">
    <source>
        <dbReference type="ARBA" id="ARBA00023242"/>
    </source>
</evidence>
<keyword evidence="11" id="KW-1185">Reference proteome</keyword>